<comment type="caution">
    <text evidence="1">The sequence shown here is derived from an EMBL/GenBank/DDBJ whole genome shotgun (WGS) entry which is preliminary data.</text>
</comment>
<sequence length="63" mass="7091">MKVSCLTVPAQENLAKYKLGVVLESGFTETPSFTAYINIETYFYTYAWFPRLGGSDGCFITHL</sequence>
<dbReference type="AlphaFoldDB" id="A0A2W1JHX0"/>
<dbReference type="Proteomes" id="UP000248857">
    <property type="component" value="Unassembled WGS sequence"/>
</dbReference>
<evidence type="ECO:0000313" key="2">
    <source>
        <dbReference type="Proteomes" id="UP000248857"/>
    </source>
</evidence>
<gene>
    <name evidence="1" type="ORF">C1752_07893</name>
</gene>
<organism evidence="1 2">
    <name type="scientific">Acaryochloris thomasi RCC1774</name>
    <dbReference type="NCBI Taxonomy" id="1764569"/>
    <lineage>
        <taxon>Bacteria</taxon>
        <taxon>Bacillati</taxon>
        <taxon>Cyanobacteriota</taxon>
        <taxon>Cyanophyceae</taxon>
        <taxon>Acaryochloridales</taxon>
        <taxon>Acaryochloridaceae</taxon>
        <taxon>Acaryochloris</taxon>
        <taxon>Acaryochloris thomasi</taxon>
    </lineage>
</organism>
<protein>
    <submittedName>
        <fullName evidence="1">Uncharacterized protein</fullName>
    </submittedName>
</protein>
<evidence type="ECO:0000313" key="1">
    <source>
        <dbReference type="EMBL" id="PZD71165.1"/>
    </source>
</evidence>
<keyword evidence="2" id="KW-1185">Reference proteome</keyword>
<proteinExistence type="predicted"/>
<accession>A0A2W1JHX0</accession>
<dbReference type="EMBL" id="PQWO01000021">
    <property type="protein sequence ID" value="PZD71165.1"/>
    <property type="molecule type" value="Genomic_DNA"/>
</dbReference>
<name>A0A2W1JHX0_9CYAN</name>
<reference evidence="1 2" key="1">
    <citation type="journal article" date="2018" name="Sci. Rep.">
        <title>A novel species of the marine cyanobacterium Acaryochloris with a unique pigment content and lifestyle.</title>
        <authorList>
            <person name="Partensky F."/>
            <person name="Six C."/>
            <person name="Ratin M."/>
            <person name="Garczarek L."/>
            <person name="Vaulot D."/>
            <person name="Probert I."/>
            <person name="Calteau A."/>
            <person name="Gourvil P."/>
            <person name="Marie D."/>
            <person name="Grebert T."/>
            <person name="Bouchier C."/>
            <person name="Le Panse S."/>
            <person name="Gachenot M."/>
            <person name="Rodriguez F."/>
            <person name="Garrido J.L."/>
        </authorList>
    </citation>
    <scope>NUCLEOTIDE SEQUENCE [LARGE SCALE GENOMIC DNA]</scope>
    <source>
        <strain evidence="1 2">RCC1774</strain>
    </source>
</reference>